<dbReference type="Proteomes" id="UP000297747">
    <property type="component" value="Unassembled WGS sequence"/>
</dbReference>
<evidence type="ECO:0000313" key="2">
    <source>
        <dbReference type="Proteomes" id="UP000297747"/>
    </source>
</evidence>
<dbReference type="EMBL" id="SPQA01000064">
    <property type="protein sequence ID" value="TFU29477.1"/>
    <property type="molecule type" value="Genomic_DNA"/>
</dbReference>
<dbReference type="InterPro" id="IPR010921">
    <property type="entry name" value="Trp_repressor/repl_initiator"/>
</dbReference>
<dbReference type="RefSeq" id="WP_135053485.1">
    <property type="nucleotide sequence ID" value="NZ_CAKOCW010000091.1"/>
</dbReference>
<evidence type="ECO:0000313" key="1">
    <source>
        <dbReference type="EMBL" id="TFU29477.1"/>
    </source>
</evidence>
<proteinExistence type="predicted"/>
<accession>A0A4Y9FJW5</accession>
<dbReference type="AlphaFoldDB" id="A0A4Y9FJW5"/>
<dbReference type="Gene3D" id="1.10.10.10">
    <property type="entry name" value="Winged helix-like DNA-binding domain superfamily/Winged helix DNA-binding domain"/>
    <property type="match status" value="1"/>
</dbReference>
<dbReference type="InterPro" id="IPR036388">
    <property type="entry name" value="WH-like_DNA-bd_sf"/>
</dbReference>
<gene>
    <name evidence="1" type="ORF">E4U01_09940</name>
</gene>
<comment type="caution">
    <text evidence="1">The sequence shown here is derived from an EMBL/GenBank/DDBJ whole genome shotgun (WGS) entry which is preliminary data.</text>
</comment>
<dbReference type="SUPFAM" id="SSF48295">
    <property type="entry name" value="TrpR-like"/>
    <property type="match status" value="1"/>
</dbReference>
<organism evidence="1 2">
    <name type="scientific">Streptococcus acidominimus</name>
    <dbReference type="NCBI Taxonomy" id="1326"/>
    <lineage>
        <taxon>Bacteria</taxon>
        <taxon>Bacillati</taxon>
        <taxon>Bacillota</taxon>
        <taxon>Bacilli</taxon>
        <taxon>Lactobacillales</taxon>
        <taxon>Streptococcaceae</taxon>
        <taxon>Streptococcus</taxon>
    </lineage>
</organism>
<name>A0A4Y9FJW5_STRAI</name>
<protein>
    <submittedName>
        <fullName evidence="1">Helix-turn-helix domain-containing protein</fullName>
    </submittedName>
</protein>
<dbReference type="GO" id="GO:0043565">
    <property type="term" value="F:sequence-specific DNA binding"/>
    <property type="evidence" value="ECO:0007669"/>
    <property type="project" value="InterPro"/>
</dbReference>
<reference evidence="1 2" key="1">
    <citation type="submission" date="2019-03" db="EMBL/GenBank/DDBJ databases">
        <title>Diversity of the mouse oral microbiome.</title>
        <authorList>
            <person name="Joseph S."/>
            <person name="Aduse-Opoku J."/>
            <person name="Curtis M."/>
            <person name="Wade W."/>
            <person name="Hashim A."/>
        </authorList>
    </citation>
    <scope>NUCLEOTIDE SEQUENCE [LARGE SCALE GENOMIC DNA]</scope>
    <source>
        <strain evidence="1 2">HT4</strain>
    </source>
</reference>
<sequence>MKRSPKSVEEKCEILQLYLSHKQSLSQLTKTYPVSDYAIRHWMKRYESDGVDGPIEKAWAKLKKKVMELLPKYNAVIDCLNSAFLSEMTISANSCFLPPALPAPKKNALTKKY</sequence>